<sequence length="193" mass="21446">MDADGTTISPTNIAIIKYWGKRDETLILSINDSISTTLDLNHLCMTTTVVISQEFDYDRMWLNTKSYLREIRRMAGYVEDEKKGIRIRKDDWKRLRVYIASYNNFPIAVGLVSSAAGFACLGGRAASSYQTQVNAEKKGAMIYTNSFYYYPTEGSDKASFESVRTNTTIAMAAQQGVYPSGNQASASSCATQS</sequence>
<proteinExistence type="predicted"/>
<gene>
    <name evidence="1" type="ORF">MRB53_032948</name>
</gene>
<comment type="caution">
    <text evidence="1">The sequence shown here is derived from an EMBL/GenBank/DDBJ whole genome shotgun (WGS) entry which is preliminary data.</text>
</comment>
<reference evidence="1 2" key="1">
    <citation type="journal article" date="2022" name="Hortic Res">
        <title>A haplotype resolved chromosomal level avocado genome allows analysis of novel avocado genes.</title>
        <authorList>
            <person name="Nath O."/>
            <person name="Fletcher S.J."/>
            <person name="Hayward A."/>
            <person name="Shaw L.M."/>
            <person name="Masouleh A.K."/>
            <person name="Furtado A."/>
            <person name="Henry R.J."/>
            <person name="Mitter N."/>
        </authorList>
    </citation>
    <scope>NUCLEOTIDE SEQUENCE [LARGE SCALE GENOMIC DNA]</scope>
    <source>
        <strain evidence="2">cv. Hass</strain>
    </source>
</reference>
<name>A0ACC2KTV1_PERAE</name>
<dbReference type="Proteomes" id="UP001234297">
    <property type="component" value="Chromosome 11"/>
</dbReference>
<keyword evidence="2" id="KW-1185">Reference proteome</keyword>
<evidence type="ECO:0000313" key="1">
    <source>
        <dbReference type="EMBL" id="KAJ8624418.1"/>
    </source>
</evidence>
<accession>A0ACC2KTV1</accession>
<organism evidence="1 2">
    <name type="scientific">Persea americana</name>
    <name type="common">Avocado</name>
    <dbReference type="NCBI Taxonomy" id="3435"/>
    <lineage>
        <taxon>Eukaryota</taxon>
        <taxon>Viridiplantae</taxon>
        <taxon>Streptophyta</taxon>
        <taxon>Embryophyta</taxon>
        <taxon>Tracheophyta</taxon>
        <taxon>Spermatophyta</taxon>
        <taxon>Magnoliopsida</taxon>
        <taxon>Magnoliidae</taxon>
        <taxon>Laurales</taxon>
        <taxon>Lauraceae</taxon>
        <taxon>Persea</taxon>
    </lineage>
</organism>
<protein>
    <submittedName>
        <fullName evidence="1">Uncharacterized protein</fullName>
    </submittedName>
</protein>
<evidence type="ECO:0000313" key="2">
    <source>
        <dbReference type="Proteomes" id="UP001234297"/>
    </source>
</evidence>
<dbReference type="EMBL" id="CM056819">
    <property type="protein sequence ID" value="KAJ8624418.1"/>
    <property type="molecule type" value="Genomic_DNA"/>
</dbReference>